<dbReference type="PROSITE" id="PS50855">
    <property type="entry name" value="COX1"/>
    <property type="match status" value="1"/>
</dbReference>
<evidence type="ECO:0000256" key="2">
    <source>
        <dbReference type="SAM" id="Phobius"/>
    </source>
</evidence>
<accession>M3AAL0</accession>
<feature type="transmembrane region" description="Helical" evidence="2">
    <location>
        <begin position="306"/>
        <end position="328"/>
    </location>
</feature>
<dbReference type="RefSeq" id="WP_008618055.1">
    <property type="nucleotide sequence ID" value="NZ_AONQ01000032.1"/>
</dbReference>
<name>M3AAL0_9PROT</name>
<feature type="transmembrane region" description="Helical" evidence="2">
    <location>
        <begin position="17"/>
        <end position="38"/>
    </location>
</feature>
<feature type="transmembrane region" description="Helical" evidence="2">
    <location>
        <begin position="58"/>
        <end position="80"/>
    </location>
</feature>
<feature type="transmembrane region" description="Helical" evidence="2">
    <location>
        <begin position="408"/>
        <end position="430"/>
    </location>
</feature>
<dbReference type="STRING" id="1244869.H261_12784"/>
<feature type="transmembrane region" description="Helical" evidence="2">
    <location>
        <begin position="135"/>
        <end position="156"/>
    </location>
</feature>
<keyword evidence="2" id="KW-1133">Transmembrane helix</keyword>
<dbReference type="Gene3D" id="1.20.210.10">
    <property type="entry name" value="Cytochrome c oxidase-like, subunit I domain"/>
    <property type="match status" value="1"/>
</dbReference>
<evidence type="ECO:0000313" key="4">
    <source>
        <dbReference type="EMBL" id="EME69529.1"/>
    </source>
</evidence>
<dbReference type="InterPro" id="IPR036927">
    <property type="entry name" value="Cyt_c_oxase-like_su1_sf"/>
</dbReference>
<dbReference type="InterPro" id="IPR000883">
    <property type="entry name" value="Cyt_C_Oxase_1"/>
</dbReference>
<keyword evidence="1" id="KW-0249">Electron transport</keyword>
<dbReference type="GO" id="GO:0016020">
    <property type="term" value="C:membrane"/>
    <property type="evidence" value="ECO:0007669"/>
    <property type="project" value="InterPro"/>
</dbReference>
<proteinExistence type="predicted"/>
<dbReference type="SUPFAM" id="SSF81442">
    <property type="entry name" value="Cytochrome c oxidase subunit I-like"/>
    <property type="match status" value="1"/>
</dbReference>
<keyword evidence="2" id="KW-0812">Transmembrane</keyword>
<feature type="transmembrane region" description="Helical" evidence="2">
    <location>
        <begin position="236"/>
        <end position="257"/>
    </location>
</feature>
<feature type="transmembrane region" description="Helical" evidence="2">
    <location>
        <begin position="269"/>
        <end position="286"/>
    </location>
</feature>
<dbReference type="Proteomes" id="UP000011744">
    <property type="component" value="Unassembled WGS sequence"/>
</dbReference>
<protein>
    <submittedName>
        <fullName evidence="4">Cytochrome c oxidase subunit I</fullName>
    </submittedName>
</protein>
<comment type="caution">
    <text evidence="4">The sequence shown here is derived from an EMBL/GenBank/DDBJ whole genome shotgun (WGS) entry which is preliminary data.</text>
</comment>
<dbReference type="AlphaFoldDB" id="M3AAL0"/>
<reference evidence="4 5" key="1">
    <citation type="journal article" date="2014" name="Genome Announc.">
        <title>Draft Genome Sequence of Magnetospirillum sp. Strain SO-1, a Freshwater Magnetotactic Bacterium Isolated from the Ol'khovka River, Russia.</title>
        <authorList>
            <person name="Grouzdev D.S."/>
            <person name="Dziuba M.V."/>
            <person name="Sukhacheva M.S."/>
            <person name="Mardanov A.V."/>
            <person name="Beletskiy A.V."/>
            <person name="Kuznetsov B.B."/>
            <person name="Skryabin K.G."/>
        </authorList>
    </citation>
    <scope>NUCLEOTIDE SEQUENCE [LARGE SCALE GENOMIC DNA]</scope>
    <source>
        <strain evidence="4 5">SO-1</strain>
    </source>
</reference>
<dbReference type="PATRIC" id="fig|1244869.3.peg.2579"/>
<dbReference type="GO" id="GO:0004129">
    <property type="term" value="F:cytochrome-c oxidase activity"/>
    <property type="evidence" value="ECO:0007669"/>
    <property type="project" value="InterPro"/>
</dbReference>
<evidence type="ECO:0000259" key="3">
    <source>
        <dbReference type="PROSITE" id="PS50855"/>
    </source>
</evidence>
<evidence type="ECO:0000256" key="1">
    <source>
        <dbReference type="ARBA" id="ARBA00022660"/>
    </source>
</evidence>
<feature type="transmembrane region" description="Helical" evidence="2">
    <location>
        <begin position="450"/>
        <end position="473"/>
    </location>
</feature>
<feature type="transmembrane region" description="Helical" evidence="2">
    <location>
        <begin position="92"/>
        <end position="115"/>
    </location>
</feature>
<dbReference type="OrthoDB" id="9764568at2"/>
<feature type="transmembrane region" description="Helical" evidence="2">
    <location>
        <begin position="340"/>
        <end position="357"/>
    </location>
</feature>
<gene>
    <name evidence="4" type="ORF">H261_12784</name>
</gene>
<dbReference type="InterPro" id="IPR023616">
    <property type="entry name" value="Cyt_c_oxase-like_su1_dom"/>
</dbReference>
<evidence type="ECO:0000313" key="5">
    <source>
        <dbReference type="Proteomes" id="UP000011744"/>
    </source>
</evidence>
<keyword evidence="1" id="KW-0813">Transport</keyword>
<feature type="domain" description="Cytochrome oxidase subunit I profile" evidence="3">
    <location>
        <begin position="1"/>
        <end position="482"/>
    </location>
</feature>
<keyword evidence="1" id="KW-0679">Respiratory chain</keyword>
<dbReference type="eggNOG" id="COG0843">
    <property type="taxonomic scope" value="Bacteria"/>
</dbReference>
<dbReference type="PANTHER" id="PTHR10422">
    <property type="entry name" value="CYTOCHROME C OXIDASE SUBUNIT 1"/>
    <property type="match status" value="1"/>
</dbReference>
<dbReference type="GO" id="GO:0009060">
    <property type="term" value="P:aerobic respiration"/>
    <property type="evidence" value="ECO:0007669"/>
    <property type="project" value="InterPro"/>
</dbReference>
<sequence length="482" mass="51649">MIIQSNLVPTRGARQAVAAYLVVFGAVLLLMMVLGLLMRLNQGGLVTLPAEFFYQSMTVHGTGMVGVAGVGGAAVLWYFLGRHVRLTTWVFVLNLLTFVVGAGMIMAADFIGGFAAAWTFLFPLPAKAGGQWEPWAAAVHLGGLLLIGTGFLLFHLDTVRAILGRYGSLTRALGWPSLFGSDPEPPPPTVVASTMVAIANTLGLVFGASVLVISLVNLMVPQFAIDAMVAKNMIYFFGHVFINATIYMAVIAVYELLPEYTGRPWKPNRPFLAAWTMSTILVLAAYPHHLLMDFGMPRWLLILGQILSYVSGLPILVVTAFGALMIVYRSGLRWDLPAGLLFIGVFGWAAGVIPAIIDATIIVNSVMHNTLWVPGHFHSYLLLGQVGMLLGFASWLGRAAGARMPSRFGIAAFWIFVAGGIGLTQSFLYSGHASVPRRFAEYLPEWIGQARIGALSAALVILGTTMLMARLVAGSGPAGGAR</sequence>
<feature type="transmembrane region" description="Helical" evidence="2">
    <location>
        <begin position="377"/>
        <end position="396"/>
    </location>
</feature>
<dbReference type="GO" id="GO:0020037">
    <property type="term" value="F:heme binding"/>
    <property type="evidence" value="ECO:0007669"/>
    <property type="project" value="InterPro"/>
</dbReference>
<feature type="transmembrane region" description="Helical" evidence="2">
    <location>
        <begin position="202"/>
        <end position="224"/>
    </location>
</feature>
<dbReference type="EMBL" id="AONQ01000032">
    <property type="protein sequence ID" value="EME69529.1"/>
    <property type="molecule type" value="Genomic_DNA"/>
</dbReference>
<organism evidence="4 5">
    <name type="scientific">Paramagnetospirillum caucaseum</name>
    <dbReference type="NCBI Taxonomy" id="1244869"/>
    <lineage>
        <taxon>Bacteria</taxon>
        <taxon>Pseudomonadati</taxon>
        <taxon>Pseudomonadota</taxon>
        <taxon>Alphaproteobacteria</taxon>
        <taxon>Rhodospirillales</taxon>
        <taxon>Magnetospirillaceae</taxon>
        <taxon>Paramagnetospirillum</taxon>
    </lineage>
</organism>
<keyword evidence="5" id="KW-1185">Reference proteome</keyword>
<keyword evidence="2" id="KW-0472">Membrane</keyword>
<dbReference type="Pfam" id="PF00115">
    <property type="entry name" value="COX1"/>
    <property type="match status" value="1"/>
</dbReference>